<keyword evidence="8" id="KW-1185">Reference proteome</keyword>
<dbReference type="GO" id="GO:0046819">
    <property type="term" value="P:protein secretion by the type V secretion system"/>
    <property type="evidence" value="ECO:0007669"/>
    <property type="project" value="TreeGrafter"/>
</dbReference>
<feature type="chain" id="PRO_5014865756" evidence="4">
    <location>
        <begin position="22"/>
        <end position="554"/>
    </location>
</feature>
<name>A0A2N4UI73_9BURK</name>
<organism evidence="7 8">
    <name type="scientific">Pollutimonas nitritireducens</name>
    <dbReference type="NCBI Taxonomy" id="2045209"/>
    <lineage>
        <taxon>Bacteria</taxon>
        <taxon>Pseudomonadati</taxon>
        <taxon>Pseudomonadota</taxon>
        <taxon>Betaproteobacteria</taxon>
        <taxon>Burkholderiales</taxon>
        <taxon>Alcaligenaceae</taxon>
        <taxon>Pollutimonas</taxon>
    </lineage>
</organism>
<keyword evidence="3" id="KW-0998">Cell outer membrane</keyword>
<sequence length="554" mass="59735">MLRHKLLLSLGLLASAQNAIAQDIPNAGNQIRQIPPAPSVEKAPPQIRIQQKNEAVTGLPDGTKIRVDVLQLTGAHVYSVAELIGLSGFEPGTELSLSELRGIATKITDHYHKEGYFLAQAYLPAQDIRNGAVTIAILEGQFGNIELRNKSNLSDSVVHSRLGGLNSGDTVNIEPLENRLLLLSDIPGVNVSSTLTPGATLGASDLIVDVDPGRRVTGSVDADNAGNRYTGEYRGGATVNFNNLLGRGDVATLRGVTSGRGLNYGRASYQMPVGKATVGIAYSRLGYKLGEEFESLDAHGTAEVASVYGSYPLIRSRSSNLSVQLGYDHKRLRDRAEQFVSNRKADAFNLSLVGDHRDNFGAGGLSAFSLTATTGKINIQTPEPRAYDAITARSNGHYNKFSFSAMRLQNLTQSVSLYAGINGQFASKNLDSSEKMSLGGINGVRAYPQGEAWGDEGYVINVEARWLLPQFSPNQLGQVQLVAFADTGTVSAHKNPWSSESNRRTLSGAGVGVNWMDYNNFAVKLAYARKLGNEETLSAPDKDGRFWVQLVKYF</sequence>
<reference evidence="7 8" key="1">
    <citation type="submission" date="2017-10" db="EMBL/GenBank/DDBJ databases">
        <title>Two draft genome sequences of Pusillimonas sp. strains isolated from a nitrate- and radionuclide-contaminated groundwater in Russia.</title>
        <authorList>
            <person name="Grouzdev D.S."/>
            <person name="Tourova T.P."/>
            <person name="Goeva M.A."/>
            <person name="Babich T.L."/>
            <person name="Sokolova D.S."/>
            <person name="Abdullin R."/>
            <person name="Poltaraus A.B."/>
            <person name="Toshchakov S.V."/>
            <person name="Nazina T.N."/>
        </authorList>
    </citation>
    <scope>NUCLEOTIDE SEQUENCE [LARGE SCALE GENOMIC DNA]</scope>
    <source>
        <strain evidence="7 8">JR1/69-2-13</strain>
    </source>
</reference>
<evidence type="ECO:0000256" key="4">
    <source>
        <dbReference type="SAM" id="SignalP"/>
    </source>
</evidence>
<dbReference type="Proteomes" id="UP000234328">
    <property type="component" value="Unassembled WGS sequence"/>
</dbReference>
<gene>
    <name evidence="7" type="ORF">CR155_07850</name>
</gene>
<evidence type="ECO:0000259" key="6">
    <source>
        <dbReference type="Pfam" id="PF08479"/>
    </source>
</evidence>
<evidence type="ECO:0000256" key="1">
    <source>
        <dbReference type="ARBA" id="ARBA00022452"/>
    </source>
</evidence>
<evidence type="ECO:0000256" key="2">
    <source>
        <dbReference type="ARBA" id="ARBA00022692"/>
    </source>
</evidence>
<feature type="signal peptide" evidence="4">
    <location>
        <begin position="1"/>
        <end position="21"/>
    </location>
</feature>
<dbReference type="AlphaFoldDB" id="A0A2N4UI73"/>
<dbReference type="Gene3D" id="3.10.20.310">
    <property type="entry name" value="membrane protein fhac"/>
    <property type="match status" value="1"/>
</dbReference>
<dbReference type="Pfam" id="PF08479">
    <property type="entry name" value="POTRA_2"/>
    <property type="match status" value="1"/>
</dbReference>
<dbReference type="Gene3D" id="2.40.160.50">
    <property type="entry name" value="membrane protein fhac: a member of the omp85/tpsb transporter family"/>
    <property type="match status" value="1"/>
</dbReference>
<keyword evidence="1" id="KW-1134">Transmembrane beta strand</keyword>
<evidence type="ECO:0000313" key="8">
    <source>
        <dbReference type="Proteomes" id="UP000234328"/>
    </source>
</evidence>
<keyword evidence="4" id="KW-0732">Signal</keyword>
<dbReference type="InterPro" id="IPR005565">
    <property type="entry name" value="Hemolysn_activator_HlyB_C"/>
</dbReference>
<dbReference type="PANTHER" id="PTHR34597:SF1">
    <property type="entry name" value="HEME_HEMOPEXIN TRANSPORTER PROTEIN HUXB"/>
    <property type="match status" value="1"/>
</dbReference>
<dbReference type="EMBL" id="PDNV01000004">
    <property type="protein sequence ID" value="PLC54726.1"/>
    <property type="molecule type" value="Genomic_DNA"/>
</dbReference>
<comment type="caution">
    <text evidence="7">The sequence shown here is derived from an EMBL/GenBank/DDBJ whole genome shotgun (WGS) entry which is preliminary data.</text>
</comment>
<dbReference type="GO" id="GO:0098046">
    <property type="term" value="C:type V protein secretion system complex"/>
    <property type="evidence" value="ECO:0007669"/>
    <property type="project" value="TreeGrafter"/>
</dbReference>
<evidence type="ECO:0000259" key="5">
    <source>
        <dbReference type="Pfam" id="PF03865"/>
    </source>
</evidence>
<proteinExistence type="predicted"/>
<protein>
    <submittedName>
        <fullName evidence="7">Peptide transporter</fullName>
    </submittedName>
</protein>
<feature type="domain" description="Haemolysin activator HlyB C-terminal" evidence="5">
    <location>
        <begin position="202"/>
        <end position="514"/>
    </location>
</feature>
<evidence type="ECO:0000256" key="3">
    <source>
        <dbReference type="ARBA" id="ARBA00023237"/>
    </source>
</evidence>
<evidence type="ECO:0000313" key="7">
    <source>
        <dbReference type="EMBL" id="PLC54726.1"/>
    </source>
</evidence>
<dbReference type="InterPro" id="IPR051544">
    <property type="entry name" value="TPS_OM_transporter"/>
</dbReference>
<dbReference type="RefSeq" id="WP_102069494.1">
    <property type="nucleotide sequence ID" value="NZ_PDNV01000004.1"/>
</dbReference>
<dbReference type="GO" id="GO:0008320">
    <property type="term" value="F:protein transmembrane transporter activity"/>
    <property type="evidence" value="ECO:0007669"/>
    <property type="project" value="TreeGrafter"/>
</dbReference>
<accession>A0A2N4UI73</accession>
<keyword evidence="2" id="KW-0812">Transmembrane</keyword>
<dbReference type="PANTHER" id="PTHR34597">
    <property type="entry name" value="SLR1661 PROTEIN"/>
    <property type="match status" value="1"/>
</dbReference>
<dbReference type="OrthoDB" id="572300at2"/>
<keyword evidence="1" id="KW-0472">Membrane</keyword>
<dbReference type="Pfam" id="PF03865">
    <property type="entry name" value="ShlB"/>
    <property type="match status" value="1"/>
</dbReference>
<dbReference type="InterPro" id="IPR013686">
    <property type="entry name" value="Polypept-transport_assoc_ShlB"/>
</dbReference>
<feature type="domain" description="Polypeptide-transport-associated ShlB-type" evidence="6">
    <location>
        <begin position="69"/>
        <end position="140"/>
    </location>
</feature>